<dbReference type="Proteomes" id="UP000295662">
    <property type="component" value="Unassembled WGS sequence"/>
</dbReference>
<accession>A0A4R7RIY5</accession>
<protein>
    <submittedName>
        <fullName evidence="1">Uncharacterized protein</fullName>
    </submittedName>
</protein>
<dbReference type="RefSeq" id="WP_166647435.1">
    <property type="nucleotide sequence ID" value="NZ_SOCA01000014.1"/>
</dbReference>
<comment type="caution">
    <text evidence="1">The sequence shown here is derived from an EMBL/GenBank/DDBJ whole genome shotgun (WGS) entry which is preliminary data.</text>
</comment>
<evidence type="ECO:0000313" key="2">
    <source>
        <dbReference type="Proteomes" id="UP000295662"/>
    </source>
</evidence>
<dbReference type="AlphaFoldDB" id="A0A4R7RIY5"/>
<evidence type="ECO:0000313" key="1">
    <source>
        <dbReference type="EMBL" id="TDU63231.1"/>
    </source>
</evidence>
<keyword evidence="2" id="KW-1185">Reference proteome</keyword>
<name>A0A4R7RIY5_9BACT</name>
<reference evidence="1 2" key="1">
    <citation type="submission" date="2019-03" db="EMBL/GenBank/DDBJ databases">
        <title>Genomic Encyclopedia of Archaeal and Bacterial Type Strains, Phase II (KMG-II): from individual species to whole genera.</title>
        <authorList>
            <person name="Goeker M."/>
        </authorList>
    </citation>
    <scope>NUCLEOTIDE SEQUENCE [LARGE SCALE GENOMIC DNA]</scope>
    <source>
        <strain evidence="1 2">ATCC 25309</strain>
    </source>
</reference>
<proteinExistence type="predicted"/>
<gene>
    <name evidence="1" type="ORF">EI77_04440</name>
</gene>
<sequence>MTRLSMKVEKFLSLAFMPVPRGRYASTRRAGVSGGEKPDCSPNLLAGLPAFQ</sequence>
<organism evidence="1 2">
    <name type="scientific">Prosthecobacter fusiformis</name>
    <dbReference type="NCBI Taxonomy" id="48464"/>
    <lineage>
        <taxon>Bacteria</taxon>
        <taxon>Pseudomonadati</taxon>
        <taxon>Verrucomicrobiota</taxon>
        <taxon>Verrucomicrobiia</taxon>
        <taxon>Verrucomicrobiales</taxon>
        <taxon>Verrucomicrobiaceae</taxon>
        <taxon>Prosthecobacter</taxon>
    </lineage>
</organism>
<dbReference type="EMBL" id="SOCA01000014">
    <property type="protein sequence ID" value="TDU63231.1"/>
    <property type="molecule type" value="Genomic_DNA"/>
</dbReference>